<dbReference type="GO" id="GO:0004415">
    <property type="term" value="F:hyalurononglucosaminidase activity"/>
    <property type="evidence" value="ECO:0007669"/>
    <property type="project" value="UniProtKB-UniRule"/>
</dbReference>
<feature type="disulfide bond" evidence="5">
    <location>
        <begin position="202"/>
        <end position="213"/>
    </location>
</feature>
<feature type="disulfide bond" evidence="5">
    <location>
        <begin position="351"/>
        <end position="362"/>
    </location>
</feature>
<reference evidence="7" key="1">
    <citation type="submission" date="2023-07" db="EMBL/GenBank/DDBJ databases">
        <authorList>
            <consortium name="CYATHOMIX"/>
        </authorList>
    </citation>
    <scope>NUCLEOTIDE SEQUENCE</scope>
    <source>
        <strain evidence="7">N/A</strain>
    </source>
</reference>
<evidence type="ECO:0000256" key="4">
    <source>
        <dbReference type="PIRSR" id="PIRSR038193-1"/>
    </source>
</evidence>
<dbReference type="Proteomes" id="UP001176961">
    <property type="component" value="Unassembled WGS sequence"/>
</dbReference>
<dbReference type="Gene3D" id="3.20.20.70">
    <property type="entry name" value="Aldolase class I"/>
    <property type="match status" value="1"/>
</dbReference>
<feature type="active site" description="Proton donor" evidence="4">
    <location>
        <position position="120"/>
    </location>
</feature>
<gene>
    <name evidence="7" type="ORF">CYNAS_LOCUS6274</name>
</gene>
<keyword evidence="2 5" id="KW-1015">Disulfide bond</keyword>
<evidence type="ECO:0000313" key="8">
    <source>
        <dbReference type="Proteomes" id="UP001176961"/>
    </source>
</evidence>
<keyword evidence="6" id="KW-0378">Hydrolase</keyword>
<dbReference type="EMBL" id="CATQJL010000112">
    <property type="protein sequence ID" value="CAJ0594291.1"/>
    <property type="molecule type" value="Genomic_DNA"/>
</dbReference>
<evidence type="ECO:0000313" key="7">
    <source>
        <dbReference type="EMBL" id="CAJ0594291.1"/>
    </source>
</evidence>
<dbReference type="SUPFAM" id="SSF51445">
    <property type="entry name" value="(Trans)glycosidases"/>
    <property type="match status" value="1"/>
</dbReference>
<dbReference type="EC" id="3.2.1.35" evidence="6"/>
<dbReference type="PANTHER" id="PTHR11769">
    <property type="entry name" value="HYALURONIDASE"/>
    <property type="match status" value="1"/>
</dbReference>
<comment type="caution">
    <text evidence="7">The sequence shown here is derived from an EMBL/GenBank/DDBJ whole genome shotgun (WGS) entry which is preliminary data.</text>
</comment>
<organism evidence="7 8">
    <name type="scientific">Cylicocyclus nassatus</name>
    <name type="common">Nematode worm</name>
    <dbReference type="NCBI Taxonomy" id="53992"/>
    <lineage>
        <taxon>Eukaryota</taxon>
        <taxon>Metazoa</taxon>
        <taxon>Ecdysozoa</taxon>
        <taxon>Nematoda</taxon>
        <taxon>Chromadorea</taxon>
        <taxon>Rhabditida</taxon>
        <taxon>Rhabditina</taxon>
        <taxon>Rhabditomorpha</taxon>
        <taxon>Strongyloidea</taxon>
        <taxon>Strongylidae</taxon>
        <taxon>Cylicocyclus</taxon>
    </lineage>
</organism>
<keyword evidence="6" id="KW-0326">Glycosidase</keyword>
<dbReference type="PRINTS" id="PR00846">
    <property type="entry name" value="GLHYDRLASE56"/>
</dbReference>
<dbReference type="GO" id="GO:0030214">
    <property type="term" value="P:hyaluronan catabolic process"/>
    <property type="evidence" value="ECO:0007669"/>
    <property type="project" value="TreeGrafter"/>
</dbReference>
<dbReference type="GO" id="GO:0005975">
    <property type="term" value="P:carbohydrate metabolic process"/>
    <property type="evidence" value="ECO:0007669"/>
    <property type="project" value="UniProtKB-UniRule"/>
</dbReference>
<evidence type="ECO:0000256" key="2">
    <source>
        <dbReference type="ARBA" id="ARBA00023157"/>
    </source>
</evidence>
<dbReference type="PIRSF" id="PIRSF038193">
    <property type="entry name" value="Hyaluronidase"/>
    <property type="match status" value="1"/>
</dbReference>
<dbReference type="AlphaFoldDB" id="A0AA36M122"/>
<keyword evidence="8" id="KW-1185">Reference proteome</keyword>
<feature type="disulfide bond" evidence="5">
    <location>
        <begin position="26"/>
        <end position="326"/>
    </location>
</feature>
<name>A0AA36M122_CYLNA</name>
<evidence type="ECO:0000256" key="6">
    <source>
        <dbReference type="RuleBase" id="RU610713"/>
    </source>
</evidence>
<dbReference type="Pfam" id="PF01630">
    <property type="entry name" value="Glyco_hydro_56"/>
    <property type="match status" value="1"/>
</dbReference>
<evidence type="ECO:0000256" key="3">
    <source>
        <dbReference type="PIRNR" id="PIRNR038193"/>
    </source>
</evidence>
<sequence>MISAAAVMPVLMNAFSTIWEYPSQQCHNKTVHGEKYIIDFKKYNITTNTNFTFNGDKIVIFYETSFGLYPYFINYSMEHPVNGGIPQNCNLKAHLEKAKKDINRSIPDKNFSGYAIIDFEKWRPLFSENDWMQKRVFQNESIRKYSGTPNGTNISEAAYHRFYREAESDFNKHAKRFFLQTIKLGKRMRKNAKWGFYGFPYCNYDAGNGTYECQDKYKKWNDEMNFIFNASQALFPSVYLGNNIKTQKPKQRFFYVQAVIQEAKRISKKHKNLPILAYTKFEYDQLKSIGDFYKMHDLCAAIAQPVYLGIDGLILWSSSNNMNERCEGIKKKVDRIVGPMILDVTALFTNCSQKLCGGLAKCIRKDYKKHWCLKLEDTKWKFIYNESEYSCECNETITKDCIRIGSKPPKKNVSTDTKRPGLVVADEGSPLSSLLQIIPLGTAYEQFTESLINPFNIDDGVTSVMMRVNPRSVF</sequence>
<dbReference type="PANTHER" id="PTHR11769:SF35">
    <property type="entry name" value="HYALURONIDASE"/>
    <property type="match status" value="1"/>
</dbReference>
<comment type="catalytic activity">
    <reaction evidence="6">
        <text>Random hydrolysis of (1-&gt;4)-linkages between N-acetyl-beta-D-glucosamine and D-glucuronate residues in hyaluronate.</text>
        <dbReference type="EC" id="3.2.1.35"/>
    </reaction>
</comment>
<proteinExistence type="inferred from homology"/>
<protein>
    <recommendedName>
        <fullName evidence="6">Hyaluronidase</fullName>
        <ecNumber evidence="6">3.2.1.35</ecNumber>
    </recommendedName>
</protein>
<evidence type="ECO:0000256" key="1">
    <source>
        <dbReference type="ARBA" id="ARBA00008871"/>
    </source>
</evidence>
<dbReference type="InterPro" id="IPR017853">
    <property type="entry name" value="GH"/>
</dbReference>
<accession>A0AA36M122</accession>
<comment type="similarity">
    <text evidence="1 3 6">Belongs to the glycosyl hydrolase 56 family.</text>
</comment>
<dbReference type="InterPro" id="IPR018155">
    <property type="entry name" value="Hyaluronidase"/>
</dbReference>
<dbReference type="InterPro" id="IPR013785">
    <property type="entry name" value="Aldolase_TIM"/>
</dbReference>
<evidence type="ECO:0000256" key="5">
    <source>
        <dbReference type="PIRSR" id="PIRSR038193-3"/>
    </source>
</evidence>